<feature type="transmembrane region" description="Helical" evidence="1">
    <location>
        <begin position="388"/>
        <end position="408"/>
    </location>
</feature>
<protein>
    <recommendedName>
        <fullName evidence="4">Cytochrome c domain-containing protein</fullName>
    </recommendedName>
</protein>
<sequence length="415" mass="46667">MPKKFRQLWFRAVRMTRYRPFHYIALLLSLWIWIDPAWAQQQLPDRKSEQDIAAKALSLLSFVAVDYAEAVADGAIRDRKLYRQQQNNVDVATALLQQLPDKPGRAQLEDSLKELARLIADRAAPDLVRRRANTAADRLAALYQLPRSPAESLPSGDEAQALYRDRCSRCHGVRGDAAQPERRLDDPVRMANLSLYDFYNVLEPTRNDAHDADLDGDLSSRQRWALAVLVAGFAAPDIAPAPQLAEKYPALVGLPGMAVLRPAELPEEARNALMWWRAHPAETRHLQHPLARAAGLLYLAQAAYRAGDIASAYHQLMLALREGYLESRPQLAERNAALTAQLDQQWQELRGAILDQAPTNEVIEKFQRLQSNVVRAREKLQPSSGSGIYGWGALLFIAALGLGVLLWYRLRSRHS</sequence>
<evidence type="ECO:0000313" key="2">
    <source>
        <dbReference type="EMBL" id="TLM75678.1"/>
    </source>
</evidence>
<comment type="caution">
    <text evidence="2">The sequence shown here is derived from an EMBL/GenBank/DDBJ whole genome shotgun (WGS) entry which is preliminary data.</text>
</comment>
<keyword evidence="1" id="KW-0472">Membrane</keyword>
<evidence type="ECO:0000256" key="1">
    <source>
        <dbReference type="SAM" id="Phobius"/>
    </source>
</evidence>
<keyword evidence="3" id="KW-1185">Reference proteome</keyword>
<evidence type="ECO:0000313" key="3">
    <source>
        <dbReference type="Proteomes" id="UP000306791"/>
    </source>
</evidence>
<dbReference type="InterPro" id="IPR036909">
    <property type="entry name" value="Cyt_c-like_dom_sf"/>
</dbReference>
<dbReference type="RefSeq" id="WP_138236650.1">
    <property type="nucleotide sequence ID" value="NZ_CP185860.1"/>
</dbReference>
<accession>A0ABY2UEK1</accession>
<organism evidence="2 3">
    <name type="scientific">Microbulbifer harenosus</name>
    <dbReference type="NCBI Taxonomy" id="2576840"/>
    <lineage>
        <taxon>Bacteria</taxon>
        <taxon>Pseudomonadati</taxon>
        <taxon>Pseudomonadota</taxon>
        <taxon>Gammaproteobacteria</taxon>
        <taxon>Cellvibrionales</taxon>
        <taxon>Microbulbiferaceae</taxon>
        <taxon>Microbulbifer</taxon>
    </lineage>
</organism>
<dbReference type="SUPFAM" id="SSF46626">
    <property type="entry name" value="Cytochrome c"/>
    <property type="match status" value="1"/>
</dbReference>
<dbReference type="EMBL" id="VANI01000016">
    <property type="protein sequence ID" value="TLM75678.1"/>
    <property type="molecule type" value="Genomic_DNA"/>
</dbReference>
<reference evidence="2 3" key="1">
    <citation type="submission" date="2019-05" db="EMBL/GenBank/DDBJ databases">
        <title>Microbulbifer harenosus sp. nov., an alginate-degrading bacterium isolated from coastal sand.</title>
        <authorList>
            <person name="Huang H."/>
            <person name="Mo K."/>
            <person name="Bao S."/>
        </authorList>
    </citation>
    <scope>NUCLEOTIDE SEQUENCE [LARGE SCALE GENOMIC DNA]</scope>
    <source>
        <strain evidence="2 3">HB161719</strain>
    </source>
</reference>
<dbReference type="Gene3D" id="1.10.760.10">
    <property type="entry name" value="Cytochrome c-like domain"/>
    <property type="match status" value="1"/>
</dbReference>
<name>A0ABY2UEK1_9GAMM</name>
<keyword evidence="1" id="KW-1133">Transmembrane helix</keyword>
<gene>
    <name evidence="2" type="ORF">FDY93_15390</name>
</gene>
<proteinExistence type="predicted"/>
<dbReference type="Proteomes" id="UP000306791">
    <property type="component" value="Unassembled WGS sequence"/>
</dbReference>
<evidence type="ECO:0008006" key="4">
    <source>
        <dbReference type="Google" id="ProtNLM"/>
    </source>
</evidence>
<keyword evidence="1" id="KW-0812">Transmembrane</keyword>